<organism evidence="1 2">
    <name type="scientific">Pseudomonas segetis</name>
    <dbReference type="NCBI Taxonomy" id="298908"/>
    <lineage>
        <taxon>Bacteria</taxon>
        <taxon>Pseudomonadati</taxon>
        <taxon>Pseudomonadota</taxon>
        <taxon>Gammaproteobacteria</taxon>
        <taxon>Pseudomonadales</taxon>
        <taxon>Pseudomonadaceae</taxon>
        <taxon>Pseudomonas</taxon>
    </lineage>
</organism>
<dbReference type="Proteomes" id="UP000242915">
    <property type="component" value="Unassembled WGS sequence"/>
</dbReference>
<name>A0A239JNQ6_9PSED</name>
<proteinExistence type="predicted"/>
<keyword evidence="2" id="KW-1185">Reference proteome</keyword>
<gene>
    <name evidence="1" type="ORF">SAMN05216255_4416</name>
</gene>
<dbReference type="RefSeq" id="WP_089361306.1">
    <property type="nucleotide sequence ID" value="NZ_FZOG01000009.1"/>
</dbReference>
<evidence type="ECO:0000313" key="2">
    <source>
        <dbReference type="Proteomes" id="UP000242915"/>
    </source>
</evidence>
<accession>A0A239JNQ6</accession>
<sequence>MAAGRKQIHLEMQGGKGNRQRIWEAIRANAQGFSAYVVARHANCHDETVRSYLQALINGKYVEVLSGGQFETQELRLIKDVGAEAPSITRKGKPITAGKGTEAMWRTLRILGEVDADELAQQASVVVSTARWTARSYLKWLHRAGYVQEVSKGKPGRLARYRLVPGKYTGPRPPMIQRIGQVFDPNLGAVVYSQSAEVDQ</sequence>
<reference evidence="2" key="1">
    <citation type="submission" date="2017-06" db="EMBL/GenBank/DDBJ databases">
        <authorList>
            <person name="Varghese N."/>
            <person name="Submissions S."/>
        </authorList>
    </citation>
    <scope>NUCLEOTIDE SEQUENCE [LARGE SCALE GENOMIC DNA]</scope>
    <source>
        <strain evidence="2">CIP 108523</strain>
    </source>
</reference>
<evidence type="ECO:0000313" key="1">
    <source>
        <dbReference type="EMBL" id="SNT07068.1"/>
    </source>
</evidence>
<dbReference type="AlphaFoldDB" id="A0A239JNQ6"/>
<dbReference type="EMBL" id="FZOG01000009">
    <property type="protein sequence ID" value="SNT07068.1"/>
    <property type="molecule type" value="Genomic_DNA"/>
</dbReference>
<protein>
    <submittedName>
        <fullName evidence="1">Uncharacterized protein</fullName>
    </submittedName>
</protein>